<dbReference type="InterPro" id="IPR050708">
    <property type="entry name" value="T6SS_VgrG/RHS"/>
</dbReference>
<dbReference type="InterPro" id="IPR031325">
    <property type="entry name" value="RHS_repeat"/>
</dbReference>
<dbReference type="Proteomes" id="UP000007089">
    <property type="component" value="Chromosome"/>
</dbReference>
<gene>
    <name evidence="2" type="ordered locus">A2cp1_2541</name>
</gene>
<dbReference type="Pfam" id="PF20148">
    <property type="entry name" value="DUF6531"/>
    <property type="match status" value="1"/>
</dbReference>
<evidence type="ECO:0000313" key="3">
    <source>
        <dbReference type="Proteomes" id="UP000007089"/>
    </source>
</evidence>
<dbReference type="EMBL" id="CP001359">
    <property type="protein sequence ID" value="ACL65878.1"/>
    <property type="molecule type" value="Genomic_DNA"/>
</dbReference>
<dbReference type="InterPro" id="IPR006530">
    <property type="entry name" value="YD"/>
</dbReference>
<feature type="domain" description="DUF6531" evidence="1">
    <location>
        <begin position="2"/>
        <end position="63"/>
    </location>
</feature>
<keyword evidence="3" id="KW-1185">Reference proteome</keyword>
<dbReference type="AlphaFoldDB" id="B8JCD8"/>
<dbReference type="Pfam" id="PF05593">
    <property type="entry name" value="RHS_repeat"/>
    <property type="match status" value="1"/>
</dbReference>
<sequence length="779" mass="85201">MTEPFTDFSVSAVVNLGITRTYSSADASLWGGPVGVFGRGWHHDWEATLSCLGEYCTVVRGIQSALVFRRSGNVTSVDGTEVWEVFRRGDTAVTRSDNPNVLVRRPNSTWTVFMVDGTELRFATVCDSCGSLDRTCVDPREGGAARLVEKVDPYGNVTYLSYDRPGGILIGLSDDLGHSLELRSANACSEGLVRELRYDGQTYATYGYQDSDLGHVQDADGNPIRTYVYGADGLLHAVVNEAGVAVAEFAYAANGEAVGVIDATSDVSVGYASGGMTQVTERFGATSVTGQRTLDPDGLVTSVSDNCSCGPATMRQWVDRRLVCETDPEGHVTYRRYDEDGRLAYTARFASADGAAACPPNGPLPKASTEEWYDYGSVKEIATSVTLPLERVITTRRRSSLQANAYATETVDYTQATSPLDPVGYQCTGTPLPAGSVACRRLSTGYTRAADGSPVLERHATFNSYDPRGRLIGSIGPVNLDRPSISDVVPLEERTYWPDDATLVRRGRLHEVKRYASPGSPPLITAFDYDAFGPYTVVAPNGTTTVLIKDVRGRTRFALHAGRQVETRFYDGSLPRLVIDSSGSTIRTGYDLRGRVELTEYLDRDPDEPGAMPVVAWSESTRYDPAGNPIHVERRDANGLVTWQQDREYDVRHRVVMQANPARPEARRTWAYGASGFLESASDEDGRKTVFHPDPLRRIASIEQSGMDASGVPVQALVAAYQFQDYQDSLSTVTDGKGQRTTYGYDDFGRLIELWTETHRGGVLRFAVTARRWTCSARP</sequence>
<dbReference type="HOGENOM" id="CLU_359293_0_0_7"/>
<dbReference type="InterPro" id="IPR045351">
    <property type="entry name" value="DUF6531"/>
</dbReference>
<dbReference type="RefSeq" id="WP_012633670.1">
    <property type="nucleotide sequence ID" value="NC_011891.1"/>
</dbReference>
<organism evidence="2 3">
    <name type="scientific">Anaeromyxobacter dehalogenans (strain ATCC BAA-258 / DSM 21875 / 2CP-1)</name>
    <dbReference type="NCBI Taxonomy" id="455488"/>
    <lineage>
        <taxon>Bacteria</taxon>
        <taxon>Pseudomonadati</taxon>
        <taxon>Myxococcota</taxon>
        <taxon>Myxococcia</taxon>
        <taxon>Myxococcales</taxon>
        <taxon>Cystobacterineae</taxon>
        <taxon>Anaeromyxobacteraceae</taxon>
        <taxon>Anaeromyxobacter</taxon>
    </lineage>
</organism>
<evidence type="ECO:0000313" key="2">
    <source>
        <dbReference type="EMBL" id="ACL65878.1"/>
    </source>
</evidence>
<dbReference type="Gene3D" id="2.180.10.10">
    <property type="entry name" value="RHS repeat-associated core"/>
    <property type="match status" value="2"/>
</dbReference>
<dbReference type="PANTHER" id="PTHR32305">
    <property type="match status" value="1"/>
</dbReference>
<dbReference type="NCBIfam" id="TIGR01643">
    <property type="entry name" value="YD_repeat_2x"/>
    <property type="match status" value="1"/>
</dbReference>
<evidence type="ECO:0000259" key="1">
    <source>
        <dbReference type="Pfam" id="PF20148"/>
    </source>
</evidence>
<reference evidence="2" key="1">
    <citation type="submission" date="2009-01" db="EMBL/GenBank/DDBJ databases">
        <title>Complete sequence of Anaeromyxobacter dehalogenans 2CP-1.</title>
        <authorList>
            <consortium name="US DOE Joint Genome Institute"/>
            <person name="Lucas S."/>
            <person name="Copeland A."/>
            <person name="Lapidus A."/>
            <person name="Glavina del Rio T."/>
            <person name="Dalin E."/>
            <person name="Tice H."/>
            <person name="Bruce D."/>
            <person name="Goodwin L."/>
            <person name="Pitluck S."/>
            <person name="Saunders E."/>
            <person name="Brettin T."/>
            <person name="Detter J.C."/>
            <person name="Han C."/>
            <person name="Larimer F."/>
            <person name="Land M."/>
            <person name="Hauser L."/>
            <person name="Kyrpides N."/>
            <person name="Ovchinnikova G."/>
            <person name="Beliaev A.S."/>
            <person name="Richardson P."/>
        </authorList>
    </citation>
    <scope>NUCLEOTIDE SEQUENCE</scope>
    <source>
        <strain evidence="2">2CP-1</strain>
    </source>
</reference>
<dbReference type="PANTHER" id="PTHR32305:SF15">
    <property type="entry name" value="PROTEIN RHSA-RELATED"/>
    <property type="match status" value="1"/>
</dbReference>
<dbReference type="KEGG" id="acp:A2cp1_2541"/>
<accession>B8JCD8</accession>
<name>B8JCD8_ANAD2</name>
<proteinExistence type="predicted"/>
<protein>
    <submittedName>
        <fullName evidence="2">YD repeat protein</fullName>
    </submittedName>
</protein>